<protein>
    <submittedName>
        <fullName evidence="1">Uncharacterized protein</fullName>
    </submittedName>
</protein>
<gene>
    <name evidence="1" type="ORF">Tco_0748993</name>
</gene>
<name>A0ABQ4Z064_9ASTR</name>
<evidence type="ECO:0000313" key="1">
    <source>
        <dbReference type="EMBL" id="GJS82452.1"/>
    </source>
</evidence>
<dbReference type="Proteomes" id="UP001151760">
    <property type="component" value="Unassembled WGS sequence"/>
</dbReference>
<proteinExistence type="predicted"/>
<evidence type="ECO:0000313" key="2">
    <source>
        <dbReference type="Proteomes" id="UP001151760"/>
    </source>
</evidence>
<organism evidence="1 2">
    <name type="scientific">Tanacetum coccineum</name>
    <dbReference type="NCBI Taxonomy" id="301880"/>
    <lineage>
        <taxon>Eukaryota</taxon>
        <taxon>Viridiplantae</taxon>
        <taxon>Streptophyta</taxon>
        <taxon>Embryophyta</taxon>
        <taxon>Tracheophyta</taxon>
        <taxon>Spermatophyta</taxon>
        <taxon>Magnoliopsida</taxon>
        <taxon>eudicotyledons</taxon>
        <taxon>Gunneridae</taxon>
        <taxon>Pentapetalae</taxon>
        <taxon>asterids</taxon>
        <taxon>campanulids</taxon>
        <taxon>Asterales</taxon>
        <taxon>Asteraceae</taxon>
        <taxon>Asteroideae</taxon>
        <taxon>Anthemideae</taxon>
        <taxon>Anthemidinae</taxon>
        <taxon>Tanacetum</taxon>
    </lineage>
</organism>
<keyword evidence="2" id="KW-1185">Reference proteome</keyword>
<sequence>MEEDEDLLVFGREEYEGRLRNWKLILGSKYFDGRRRGKLKKLFLNQKCMGYLVHAYYSISPTRYYKDDSCWSVDLKSKATEDIISIGSFMEVLVLNHYVLVRKIFISPTRYYKDDSCWSADLKSKATEDIISIRSFMEVLILNHYVLVRKIL</sequence>
<dbReference type="EMBL" id="BQNB010010826">
    <property type="protein sequence ID" value="GJS82452.1"/>
    <property type="molecule type" value="Genomic_DNA"/>
</dbReference>
<accession>A0ABQ4Z064</accession>
<reference evidence="1" key="2">
    <citation type="submission" date="2022-01" db="EMBL/GenBank/DDBJ databases">
        <authorList>
            <person name="Yamashiro T."/>
            <person name="Shiraishi A."/>
            <person name="Satake H."/>
            <person name="Nakayama K."/>
        </authorList>
    </citation>
    <scope>NUCLEOTIDE SEQUENCE</scope>
</reference>
<comment type="caution">
    <text evidence="1">The sequence shown here is derived from an EMBL/GenBank/DDBJ whole genome shotgun (WGS) entry which is preliminary data.</text>
</comment>
<reference evidence="1" key="1">
    <citation type="journal article" date="2022" name="Int. J. Mol. Sci.">
        <title>Draft Genome of Tanacetum Coccineum: Genomic Comparison of Closely Related Tanacetum-Family Plants.</title>
        <authorList>
            <person name="Yamashiro T."/>
            <person name="Shiraishi A."/>
            <person name="Nakayama K."/>
            <person name="Satake H."/>
        </authorList>
    </citation>
    <scope>NUCLEOTIDE SEQUENCE</scope>
</reference>